<evidence type="ECO:0000256" key="2">
    <source>
        <dbReference type="SAM" id="SignalP"/>
    </source>
</evidence>
<name>A0A127PVF3_9BURK</name>
<keyword evidence="4" id="KW-1185">Reference proteome</keyword>
<organism evidence="3 4">
    <name type="scientific">Collimonas arenae</name>
    <dbReference type="NCBI Taxonomy" id="279058"/>
    <lineage>
        <taxon>Bacteria</taxon>
        <taxon>Pseudomonadati</taxon>
        <taxon>Pseudomonadota</taxon>
        <taxon>Betaproteobacteria</taxon>
        <taxon>Burkholderiales</taxon>
        <taxon>Oxalobacteraceae</taxon>
        <taxon>Collimonas</taxon>
    </lineage>
</organism>
<dbReference type="OrthoDB" id="5298561at2"/>
<feature type="compositionally biased region" description="Low complexity" evidence="1">
    <location>
        <begin position="51"/>
        <end position="65"/>
    </location>
</feature>
<feature type="compositionally biased region" description="Low complexity" evidence="1">
    <location>
        <begin position="73"/>
        <end position="83"/>
    </location>
</feature>
<gene>
    <name evidence="3" type="ORF">CAter282_3575</name>
</gene>
<feature type="chain" id="PRO_5007277239" evidence="2">
    <location>
        <begin position="24"/>
        <end position="168"/>
    </location>
</feature>
<evidence type="ECO:0000256" key="1">
    <source>
        <dbReference type="SAM" id="MobiDB-lite"/>
    </source>
</evidence>
<proteinExistence type="predicted"/>
<evidence type="ECO:0000313" key="3">
    <source>
        <dbReference type="EMBL" id="AMP11261.1"/>
    </source>
</evidence>
<evidence type="ECO:0000313" key="4">
    <source>
        <dbReference type="Proteomes" id="UP000071778"/>
    </source>
</evidence>
<dbReference type="PATRIC" id="fig|279058.17.peg.3874"/>
<reference evidence="3 4" key="1">
    <citation type="submission" date="2015-11" db="EMBL/GenBank/DDBJ databases">
        <title>Exploring the genomic traits of fungus-feeding bacterial genus Collimonas.</title>
        <authorList>
            <person name="Song C."/>
            <person name="Schmidt R."/>
            <person name="de Jager V."/>
            <person name="Krzyzanowska D."/>
            <person name="Jongedijk E."/>
            <person name="Cankar K."/>
            <person name="Beekwilder J."/>
            <person name="van Veen A."/>
            <person name="de Boer W."/>
            <person name="van Veen J.A."/>
            <person name="Garbeva P."/>
        </authorList>
    </citation>
    <scope>NUCLEOTIDE SEQUENCE [LARGE SCALE GENOMIC DNA]</scope>
    <source>
        <strain evidence="3 4">Ter282</strain>
    </source>
</reference>
<accession>A0A127PVF3</accession>
<dbReference type="EMBL" id="CP013235">
    <property type="protein sequence ID" value="AMP11261.1"/>
    <property type="molecule type" value="Genomic_DNA"/>
</dbReference>
<protein>
    <submittedName>
        <fullName evidence="3">Putative signal peptide containing protein</fullName>
    </submittedName>
</protein>
<keyword evidence="2" id="KW-0732">Signal</keyword>
<sequence length="168" mass="18415">MLRFSRQFLLLAVVGIAAGTVHAQSEVFLCVDQNGVKEYKNTGDTKGCKRVSLPPLTVSSSSKPSTGGGGGAASSKPAASTPSDFPKVDNGTQKARDNDRRQILQDELRNEQQRLADLKKDYNDGAPERQGNEKNYAKYQERVASMKEDISRSEKNIEALNRELANLK</sequence>
<dbReference type="AlphaFoldDB" id="A0A127PVF3"/>
<feature type="compositionally biased region" description="Basic and acidic residues" evidence="1">
    <location>
        <begin position="94"/>
        <end position="137"/>
    </location>
</feature>
<dbReference type="Proteomes" id="UP000071778">
    <property type="component" value="Chromosome"/>
</dbReference>
<feature type="region of interest" description="Disordered" evidence="1">
    <location>
        <begin position="41"/>
        <end position="137"/>
    </location>
</feature>
<feature type="signal peptide" evidence="2">
    <location>
        <begin position="1"/>
        <end position="23"/>
    </location>
</feature>